<dbReference type="EMBL" id="VCKY01000029">
    <property type="protein sequence ID" value="TMR22474.1"/>
    <property type="molecule type" value="Genomic_DNA"/>
</dbReference>
<name>A0A5S4FPX2_9ACTN</name>
<dbReference type="RefSeq" id="WP_138666130.1">
    <property type="nucleotide sequence ID" value="NZ_VCKY01000029.1"/>
</dbReference>
<gene>
    <name evidence="1" type="ORF">ETD86_11545</name>
</gene>
<comment type="caution">
    <text evidence="1">The sequence shown here is derived from an EMBL/GenBank/DDBJ whole genome shotgun (WGS) entry which is preliminary data.</text>
</comment>
<reference evidence="1 2" key="1">
    <citation type="submission" date="2019-05" db="EMBL/GenBank/DDBJ databases">
        <title>Draft genome sequence of Nonomuraea turkmeniaca DSM 43926.</title>
        <authorList>
            <person name="Saricaoglu S."/>
            <person name="Isik K."/>
        </authorList>
    </citation>
    <scope>NUCLEOTIDE SEQUENCE [LARGE SCALE GENOMIC DNA]</scope>
    <source>
        <strain evidence="1 2">DSM 43926</strain>
    </source>
</reference>
<proteinExistence type="predicted"/>
<evidence type="ECO:0000313" key="2">
    <source>
        <dbReference type="Proteomes" id="UP000309128"/>
    </source>
</evidence>
<protein>
    <submittedName>
        <fullName evidence="1">Uncharacterized protein</fullName>
    </submittedName>
</protein>
<evidence type="ECO:0000313" key="1">
    <source>
        <dbReference type="EMBL" id="TMR22474.1"/>
    </source>
</evidence>
<keyword evidence="2" id="KW-1185">Reference proteome</keyword>
<dbReference type="OrthoDB" id="3998705at2"/>
<dbReference type="AlphaFoldDB" id="A0A5S4FPX2"/>
<dbReference type="Proteomes" id="UP000309128">
    <property type="component" value="Unassembled WGS sequence"/>
</dbReference>
<sequence length="373" mass="40596">MPRRGPSRADREVTAALAERDLRCSPAQLERWRHVGLLPTNTRRGAGRGSASTLEPETVEIAAALARHARQGRDLRLAVLDWFAEAGLPQPGRPPVPEPPPAAVHAALEWMSATCPIRRLIGQARQARTEPDIDAFYRMASNAFDNEPIAPIAFDVADMRAAILARRELEEDAPSRSSGRQAVVQLIAAAGLGIEEIGVDAFIEALATLYPALPLKDLQGVLSDEAFSGEMDALLKQFARFDGPPAIQSAGIDELRQARTVLYQLSGVAAFYRGYALLMPDTAGLAALRARVDELGAGHLLMMVSGWSMTRRTRDFAAGLDGCMQPWAVRLSDELMKQMRDGPPLLGGPDDAHTAETFMEDWVAMFKTRIPAE</sequence>
<accession>A0A5S4FPX2</accession>
<organism evidence="1 2">
    <name type="scientific">Nonomuraea turkmeniaca</name>
    <dbReference type="NCBI Taxonomy" id="103838"/>
    <lineage>
        <taxon>Bacteria</taxon>
        <taxon>Bacillati</taxon>
        <taxon>Actinomycetota</taxon>
        <taxon>Actinomycetes</taxon>
        <taxon>Streptosporangiales</taxon>
        <taxon>Streptosporangiaceae</taxon>
        <taxon>Nonomuraea</taxon>
    </lineage>
</organism>